<organism evidence="4 5">
    <name type="scientific">Pleurodeles waltl</name>
    <name type="common">Iberian ribbed newt</name>
    <dbReference type="NCBI Taxonomy" id="8319"/>
    <lineage>
        <taxon>Eukaryota</taxon>
        <taxon>Metazoa</taxon>
        <taxon>Chordata</taxon>
        <taxon>Craniata</taxon>
        <taxon>Vertebrata</taxon>
        <taxon>Euteleostomi</taxon>
        <taxon>Amphibia</taxon>
        <taxon>Batrachia</taxon>
        <taxon>Caudata</taxon>
        <taxon>Salamandroidea</taxon>
        <taxon>Salamandridae</taxon>
        <taxon>Pleurodelinae</taxon>
        <taxon>Pleurodeles</taxon>
    </lineage>
</organism>
<dbReference type="CDD" id="cd22892">
    <property type="entry name" value="DRWD-C_Knl1"/>
    <property type="match status" value="1"/>
</dbReference>
<dbReference type="CDD" id="cd21853">
    <property type="entry name" value="KNL1_NTD"/>
    <property type="match status" value="1"/>
</dbReference>
<accession>A0AAV7MU31</accession>
<dbReference type="Pfam" id="PF19221">
    <property type="entry name" value="MELT"/>
    <property type="match status" value="7"/>
</dbReference>
<feature type="region of interest" description="Disordered" evidence="2">
    <location>
        <begin position="1349"/>
        <end position="1369"/>
    </location>
</feature>
<gene>
    <name evidence="4" type="ORF">NDU88_001914</name>
</gene>
<dbReference type="Pfam" id="PF18210">
    <property type="entry name" value="Knl1_RWD_C"/>
    <property type="match status" value="1"/>
</dbReference>
<dbReference type="GO" id="GO:0051301">
    <property type="term" value="P:cell division"/>
    <property type="evidence" value="ECO:0007669"/>
    <property type="project" value="InterPro"/>
</dbReference>
<feature type="region of interest" description="Disordered" evidence="2">
    <location>
        <begin position="397"/>
        <end position="417"/>
    </location>
</feature>
<dbReference type="PANTHER" id="PTHR16520:SF3">
    <property type="entry name" value="KINETOCHORE SCAFFOLD 1"/>
    <property type="match status" value="1"/>
</dbReference>
<feature type="domain" description="Knl1 C-terminal RWD" evidence="3">
    <location>
        <begin position="2698"/>
        <end position="2846"/>
    </location>
</feature>
<feature type="region of interest" description="Disordered" evidence="2">
    <location>
        <begin position="1"/>
        <end position="56"/>
    </location>
</feature>
<proteinExistence type="predicted"/>
<dbReference type="PANTHER" id="PTHR16520">
    <property type="entry name" value="KINETOCHORE SCAFFOLD 1"/>
    <property type="match status" value="1"/>
</dbReference>
<dbReference type="CDD" id="cd22817">
    <property type="entry name" value="DRWD-N_Knl1"/>
    <property type="match status" value="1"/>
</dbReference>
<dbReference type="InterPro" id="IPR043651">
    <property type="entry name" value="KNL1_MELT_rpt"/>
</dbReference>
<name>A0AAV7MU31_PLEWA</name>
<keyword evidence="5" id="KW-1185">Reference proteome</keyword>
<evidence type="ECO:0000256" key="1">
    <source>
        <dbReference type="SAM" id="Coils"/>
    </source>
</evidence>
<dbReference type="GO" id="GO:0034501">
    <property type="term" value="P:protein localization to kinetochore"/>
    <property type="evidence" value="ECO:0007669"/>
    <property type="project" value="InterPro"/>
</dbReference>
<keyword evidence="1" id="KW-0175">Coiled coil</keyword>
<feature type="coiled-coil region" evidence="1">
    <location>
        <begin position="2691"/>
        <end position="2725"/>
    </location>
</feature>
<feature type="compositionally biased region" description="Polar residues" evidence="2">
    <location>
        <begin position="328"/>
        <end position="342"/>
    </location>
</feature>
<evidence type="ECO:0000256" key="2">
    <source>
        <dbReference type="SAM" id="MobiDB-lite"/>
    </source>
</evidence>
<reference evidence="4" key="1">
    <citation type="journal article" date="2022" name="bioRxiv">
        <title>Sequencing and chromosome-scale assembly of the giantPleurodeles waltlgenome.</title>
        <authorList>
            <person name="Brown T."/>
            <person name="Elewa A."/>
            <person name="Iarovenko S."/>
            <person name="Subramanian E."/>
            <person name="Araus A.J."/>
            <person name="Petzold A."/>
            <person name="Susuki M."/>
            <person name="Suzuki K.-i.T."/>
            <person name="Hayashi T."/>
            <person name="Toyoda A."/>
            <person name="Oliveira C."/>
            <person name="Osipova E."/>
            <person name="Leigh N.D."/>
            <person name="Simon A."/>
            <person name="Yun M.H."/>
        </authorList>
    </citation>
    <scope>NUCLEOTIDE SEQUENCE</scope>
    <source>
        <strain evidence="4">20211129_DDA</strain>
        <tissue evidence="4">Liver</tissue>
    </source>
</reference>
<dbReference type="GO" id="GO:0005634">
    <property type="term" value="C:nucleus"/>
    <property type="evidence" value="ECO:0007669"/>
    <property type="project" value="TreeGrafter"/>
</dbReference>
<dbReference type="GO" id="GO:0008608">
    <property type="term" value="P:attachment of spindle microtubules to kinetochore"/>
    <property type="evidence" value="ECO:0007669"/>
    <property type="project" value="InterPro"/>
</dbReference>
<evidence type="ECO:0000313" key="4">
    <source>
        <dbReference type="EMBL" id="KAJ1104503.1"/>
    </source>
</evidence>
<dbReference type="EMBL" id="JANPWB010000013">
    <property type="protein sequence ID" value="KAJ1104503.1"/>
    <property type="molecule type" value="Genomic_DNA"/>
</dbReference>
<dbReference type="InterPro" id="IPR040850">
    <property type="entry name" value="Knl1_RWD_C"/>
</dbReference>
<dbReference type="Proteomes" id="UP001066276">
    <property type="component" value="Chromosome 9"/>
</dbReference>
<dbReference type="InterPro" id="IPR037388">
    <property type="entry name" value="Blinkin"/>
</dbReference>
<protein>
    <recommendedName>
        <fullName evidence="3">Knl1 C-terminal RWD domain-containing protein</fullName>
    </recommendedName>
</protein>
<feature type="compositionally biased region" description="Polar residues" evidence="2">
    <location>
        <begin position="397"/>
        <end position="406"/>
    </location>
</feature>
<evidence type="ECO:0000259" key="3">
    <source>
        <dbReference type="Pfam" id="PF18210"/>
    </source>
</evidence>
<evidence type="ECO:0000313" key="5">
    <source>
        <dbReference type="Proteomes" id="UP001066276"/>
    </source>
</evidence>
<feature type="region of interest" description="Disordered" evidence="2">
    <location>
        <begin position="1799"/>
        <end position="1831"/>
    </location>
</feature>
<feature type="compositionally biased region" description="Polar residues" evidence="2">
    <location>
        <begin position="1"/>
        <end position="12"/>
    </location>
</feature>
<sequence>MEEIPVTQNVSDKPQRSQRRLSSILKAPRTPLQDLGSGNECNQDSVREKRRKNTRRVSFAEPIKAVAPELQTNVDGQIDGSGKGILSNKATQFENEDTDNISCPITGMDTLLHAPIQIPLQQLQDPDQTYGNKTLLFSDDCDMDMTTNNTILISGDHFEKPDTDENTCKVDFASFLGSLSSSKTSQSNHEFTSVSQPQDTKLPFFNVQTKNSGNHENKIRVDEFLASLKSAPGPTCDLTGEDKENILDSGVGFLGSKYTTSLNASNRPMSSHTNLSAAQSQIYKNGVANLKALFTKDAVQKTFDIENNIGGDTTNHHSKHKEGHESVNSDLKQNSNISQSPPVTKCGLKNQFKYPQNNHKTSVQDGDFSFDFENKTLACEDEMDLTSCHTALINPSDAQTNSNKSLPSFPKHPVTSGTFFTGEQTIISAETEQDMDMTKNVTIGISYMQPADSPASHNENPGKARKPFLFPSENTVNPLADKYLTKSHIVTFEMPGLGQHSGAVQFSSTKKDDTQLTFTRNVAAEIASSNNELQRKTVGLPCEDMDLTENVSSVIEWKSLQKTSFPKKLETLTKFNRLRSIGKPVSSDVGESETTDVSERLSVPIDSQWSKTAERSQQMGLKNSPEHLNTDGDLMRTHQSPPQESTDVTSILKNEDGALDFTRCHTDNILAFLPHVNAAESKSSILHSTGLVSGHEITTNVARFSNGSIPTHVHEVKGSSQKETLEDLRKKIGDNLQNPNAGLPNGTDPTLQSMVSNCEFGEETVRIKEELDITKIHTVQIDCADVQKLTFLAPKSVPPLEQTSSMHSNMRFPGDKTIVLANFSEYMEMAKNQTAVNSSHLRIACHDTSIAEKLATACSLDDDMDITKNHTTILEGNRVGQFQINKETFQSLSNCDNSAEGGFQENAFDKTRLASMGGISEGKNDHYTCCHSHPTKETPSDKIIGFLNEDQDHTEVVNTSIDVSMQKDLPCKGIGTFSQKCWPLNYRPSSPTCDFTEDMNITESHTYCFDHPNIGIPVNHKMESNLEKPEDKSIVESIRPAVMSWRPFAEEIKLEKSAVLQASRQKETLRLSLSFVKNTVCSEKENPDLNPSNPEVVSVEKDLAKITKSDVAGELPTAHDFITEKRCNIPWIFKEQDDSLTITGSHDATAKSCVPKDDSICLKEPLGNAVSHISEHKLNSAMSDSARHTPIEGPSEKTNCLSGDGDLVLCPFMDEMEMTRTHTATINDKNIEAAAVHCAHETLRLERSLLSPEDDRLDMTKSHTIVVDQHNIVKSKITTEMFQYMPTYKKCLEGPKSCVTGRMKQGSIENSTFDVKNSIYEKSHRDSLHYQFPADKTVLLKEDLNMTKSVSPDSSIKGTGRQDPRTDNIMSSSMLSKSLILDEPPSSPQLKEQQEVDVAKNHTVFAEVQNSGMSGNPEYMGLQVQDKRVPADMNDPVNQDCTSAASGVYINTKSSQSYESDHPGFNRSLHSLLIDTKPVQLKTGYEGLTETPDIEMDVTRGLPVAIENDKKQKNGTVTLSSTTEGLTAGVEDMEIAECQTVTTGKDSTQIKINQSSGTDGLLTGSEDTDMDISKCQSVALEKVKMQKEVNLNSGTVAIVADAEEMDTSNSQVPVNSLKVMKTSSGLSSEISKTRNLQIPLAAERSAFVSADDFMDVTSSHTLGIDQKCKSVPECKAMNESRLNVFTHHSDVIEKKALEASHGSHRAMQLTNDSSCFLSEEMTLAKGFNDVADGSRMRKHCGYPYENTKTLSKLSTSLHMNNPSACSTLKWNLEMDISKKHTVCFNVDPHIQIPVEQIGSKSEENRSKAFSVPTNIDKPCDPHLGQQQADDSSTTNLEKFMNLNSSSYGPAICFGDCSDMEITNITKLGTVGDGDRELSTALKSNINPIAAKAYEFPLNEENSFQEADDHVDGTVYRTSNIETLAPIAHKKKSKLRNLREASVFEENNIAMAESLTQSEQPLISSTQNIPKKAAPCLASNTSLSKFLLNVEPTNRGIASGKGSESKSVIIANDYLMGTQNDVLPVCENSVSSELKKREEMQLDNKNIDTAPLLGQIMPNTESAVHLSCPPNVNAPFVAVCCTPPECIHLDNIATIPHEVQNNESARISVDKTTLVVEGGNTNKAHGTKCDRLDGGVYTGSISEVPDGEQNKTYATEIKSVIDPLQQMPPSLQLATLFEENNSFRTVVDKEQKNKKSRRVSLADIQSKLERLRQESEVQNACHTAPVSHLVKQLPMSLPLREDPIRSLNSKELEPKHFEAGGSPAAIQNTAEHSKKNFEYKLKRLPLGIFLPKLPNKRNPNASVPGELVQSCIPVVPDSAMRTENHTPKDDQTCISPLIVEEVLPPCLEEGEPNHLMNYEVPEGAWEELCEMEALHGLADSFPGPIKPCSGQKRILEPAEQEECQKEKKSKNEFVWIKDSTENQNNPTCTNVLSNQSAVETCQMSTALGSQLQLKSSSSSSTGSADSRAEVTTIDLSQQCSQADSHIVADSSDKLHLHMRFQDGDITVKEFFMLLNVGVIIQKPRFSELPNQHEVKAYPTQEDIMGERYIYQPKLQVFEEDCQALSQFVEELKLCVSAQDTPLVKVNGALWEAMRSCSESELKLFGEEMKKIKSNCTLKSKVLSHKGKVKRYGKLLETTRGQWKQLQSTMDKTDKLLEEVDGCISELHHEAAQLEASVQAECDCEALRFKTELENLKSNEDIYNRELLSLEERKQALLSQISSLKKKVNHLGKYRSEYNFSEWEISEWDDQGAVFTFLHRSIELSVTFGQPLDGVLLDSKPCRKMSDVNFESLLDGESAPPSSLLVQRLIFQFIDRKLSLPENYKTTQQMPQLLFDISLVVNRCRLLGEEIEYLMKWGGKFNLLKTEVHNTKVKTLFSSSVAFAKFEVVFCLSDSYPSAPLPFTVLKLIGRIGQEEISTVLSHVPQGTNYIRRAVQQIHRNLLQEPSLLH</sequence>
<comment type="caution">
    <text evidence="4">The sequence shown here is derived from an EMBL/GenBank/DDBJ whole genome shotgun (WGS) entry which is preliminary data.</text>
</comment>
<feature type="region of interest" description="Disordered" evidence="2">
    <location>
        <begin position="311"/>
        <end position="343"/>
    </location>
</feature>